<evidence type="ECO:0000259" key="2">
    <source>
        <dbReference type="Pfam" id="PF00561"/>
    </source>
</evidence>
<feature type="domain" description="AB hydrolase-1" evidence="2">
    <location>
        <begin position="31"/>
        <end position="289"/>
    </location>
</feature>
<accession>A0A844Z8D1</accession>
<evidence type="ECO:0000256" key="1">
    <source>
        <dbReference type="ARBA" id="ARBA00022801"/>
    </source>
</evidence>
<evidence type="ECO:0000313" key="4">
    <source>
        <dbReference type="Proteomes" id="UP000433104"/>
    </source>
</evidence>
<keyword evidence="4" id="KW-1185">Reference proteome</keyword>
<dbReference type="InterPro" id="IPR000639">
    <property type="entry name" value="Epox_hydrolase-like"/>
</dbReference>
<proteinExistence type="predicted"/>
<comment type="caution">
    <text evidence="3">The sequence shown here is derived from an EMBL/GenBank/DDBJ whole genome shotgun (WGS) entry which is preliminary data.</text>
</comment>
<dbReference type="InterPro" id="IPR029058">
    <property type="entry name" value="AB_hydrolase_fold"/>
</dbReference>
<dbReference type="Gene3D" id="3.40.50.1820">
    <property type="entry name" value="alpha/beta hydrolase"/>
    <property type="match status" value="1"/>
</dbReference>
<dbReference type="Pfam" id="PF00561">
    <property type="entry name" value="Abhydrolase_1"/>
    <property type="match status" value="1"/>
</dbReference>
<dbReference type="Proteomes" id="UP000433104">
    <property type="component" value="Unassembled WGS sequence"/>
</dbReference>
<gene>
    <name evidence="3" type="ORF">GRI38_02180</name>
</gene>
<dbReference type="EMBL" id="WTYW01000001">
    <property type="protein sequence ID" value="MXO84841.1"/>
    <property type="molecule type" value="Genomic_DNA"/>
</dbReference>
<protein>
    <submittedName>
        <fullName evidence="3">Alpha/beta fold hydrolase</fullName>
    </submittedName>
</protein>
<evidence type="ECO:0000313" key="3">
    <source>
        <dbReference type="EMBL" id="MXO84841.1"/>
    </source>
</evidence>
<dbReference type="AlphaFoldDB" id="A0A844Z8D1"/>
<dbReference type="OrthoDB" id="9804723at2"/>
<dbReference type="SUPFAM" id="SSF53474">
    <property type="entry name" value="alpha/beta-Hydrolases"/>
    <property type="match status" value="1"/>
</dbReference>
<name>A0A844Z8D1_9SPHN</name>
<sequence>MMEQTRITLPSGIELDTVDTGNPEGTDGEAPVLIFLHGFPESHRTWRHQIAHFRDRYRCIAPDQRGYRNSSKPQDVAAYTVDKLIGDIFQLADALGIAKFTIVGHDWGGAIAWAVAYAGQASGRVERCIIANAPHPVVFQKLLYTNRQQREASQYMREFRDPANDALVKEHGLVGILQKAVKWDRPSAMEAEERDALMAEWQDRDAAFGMLNWYRASPIDVPPLDAAYELPEGYMPPPLPTLTMPTLVIWAMDDLALPPANLEGLDEEIADLTVKEVSGCGHFVPWEAPDKVNAAMDSFLERTG</sequence>
<dbReference type="InterPro" id="IPR000073">
    <property type="entry name" value="AB_hydrolase_1"/>
</dbReference>
<organism evidence="3 4">
    <name type="scientific">Parapontixanthobacter aurantiacus</name>
    <dbReference type="NCBI Taxonomy" id="1463599"/>
    <lineage>
        <taxon>Bacteria</taxon>
        <taxon>Pseudomonadati</taxon>
        <taxon>Pseudomonadota</taxon>
        <taxon>Alphaproteobacteria</taxon>
        <taxon>Sphingomonadales</taxon>
        <taxon>Erythrobacteraceae</taxon>
        <taxon>Parapontixanthobacter</taxon>
    </lineage>
</organism>
<dbReference type="PANTHER" id="PTHR43329">
    <property type="entry name" value="EPOXIDE HYDROLASE"/>
    <property type="match status" value="1"/>
</dbReference>
<dbReference type="GO" id="GO:0016787">
    <property type="term" value="F:hydrolase activity"/>
    <property type="evidence" value="ECO:0007669"/>
    <property type="project" value="UniProtKB-KW"/>
</dbReference>
<reference evidence="3 4" key="1">
    <citation type="submission" date="2019-12" db="EMBL/GenBank/DDBJ databases">
        <title>Genomic-based taxomic classification of the family Erythrobacteraceae.</title>
        <authorList>
            <person name="Xu L."/>
        </authorList>
    </citation>
    <scope>NUCLEOTIDE SEQUENCE [LARGE SCALE GENOMIC DNA]</scope>
    <source>
        <strain evidence="3 4">MCCC 1A09962</strain>
    </source>
</reference>
<dbReference type="RefSeq" id="WP_160681346.1">
    <property type="nucleotide sequence ID" value="NZ_WTYW01000001.1"/>
</dbReference>
<dbReference type="PRINTS" id="PR00412">
    <property type="entry name" value="EPOXHYDRLASE"/>
</dbReference>
<keyword evidence="1 3" id="KW-0378">Hydrolase</keyword>